<name>A0A8J6T8M0_9BACT</name>
<evidence type="ECO:0000256" key="1">
    <source>
        <dbReference type="SAM" id="SignalP"/>
    </source>
</evidence>
<feature type="chain" id="PRO_5035320909" description="DUF5666 domain-containing protein" evidence="1">
    <location>
        <begin position="25"/>
        <end position="69"/>
    </location>
</feature>
<accession>A0A8J6T8M0</accession>
<reference evidence="2 3" key="1">
    <citation type="submission" date="2020-08" db="EMBL/GenBank/DDBJ databases">
        <title>Bridging the membrane lipid divide: bacteria of the FCB group superphylum have the potential to synthesize archaeal ether lipids.</title>
        <authorList>
            <person name="Villanueva L."/>
            <person name="Von Meijenfeldt F.A.B."/>
            <person name="Westbye A.B."/>
            <person name="Yadav S."/>
            <person name="Hopmans E.C."/>
            <person name="Dutilh B.E."/>
            <person name="Sinninghe Damste J.S."/>
        </authorList>
    </citation>
    <scope>NUCLEOTIDE SEQUENCE [LARGE SCALE GENOMIC DNA]</scope>
    <source>
        <strain evidence="2">NIOZ-UU81</strain>
    </source>
</reference>
<protein>
    <recommendedName>
        <fullName evidence="4">DUF5666 domain-containing protein</fullName>
    </recommendedName>
</protein>
<feature type="signal peptide" evidence="1">
    <location>
        <begin position="1"/>
        <end position="24"/>
    </location>
</feature>
<comment type="caution">
    <text evidence="2">The sequence shown here is derived from an EMBL/GenBank/DDBJ whole genome shotgun (WGS) entry which is preliminary data.</text>
</comment>
<keyword evidence="1" id="KW-0732">Signal</keyword>
<dbReference type="Proteomes" id="UP000599024">
    <property type="component" value="Unassembled WGS sequence"/>
</dbReference>
<evidence type="ECO:0000313" key="2">
    <source>
        <dbReference type="EMBL" id="MBC8207561.1"/>
    </source>
</evidence>
<gene>
    <name evidence="2" type="ORF">H8E79_00105</name>
</gene>
<organism evidence="2 3">
    <name type="scientific">Candidatus Desulfatifera sulfidica</name>
    <dbReference type="NCBI Taxonomy" id="2841691"/>
    <lineage>
        <taxon>Bacteria</taxon>
        <taxon>Pseudomonadati</taxon>
        <taxon>Thermodesulfobacteriota</taxon>
        <taxon>Desulfobulbia</taxon>
        <taxon>Desulfobulbales</taxon>
        <taxon>Desulfobulbaceae</taxon>
        <taxon>Candidatus Desulfatifera</taxon>
    </lineage>
</organism>
<dbReference type="NCBIfam" id="NF040942">
    <property type="entry name" value="hypo_ExtJ"/>
    <property type="match status" value="1"/>
</dbReference>
<evidence type="ECO:0008006" key="4">
    <source>
        <dbReference type="Google" id="ProtNLM"/>
    </source>
</evidence>
<dbReference type="EMBL" id="JACNLK010000004">
    <property type="protein sequence ID" value="MBC8207561.1"/>
    <property type="molecule type" value="Genomic_DNA"/>
</dbReference>
<proteinExistence type="predicted"/>
<evidence type="ECO:0000313" key="3">
    <source>
        <dbReference type="Proteomes" id="UP000599024"/>
    </source>
</evidence>
<sequence length="69" mass="6876">MNKGIVSALMALVFAISTVGVAAAANIKCTVDSVAGTAVTLTCKEADSMKAGDKVTVKTKSKAAKVEGC</sequence>
<dbReference type="AlphaFoldDB" id="A0A8J6T8M0"/>